<dbReference type="Proteomes" id="UP000292702">
    <property type="component" value="Unassembled WGS sequence"/>
</dbReference>
<dbReference type="EMBL" id="RWJN01000076">
    <property type="protein sequence ID" value="TCD68103.1"/>
    <property type="molecule type" value="Genomic_DNA"/>
</dbReference>
<feature type="domain" description="RRM" evidence="4">
    <location>
        <begin position="736"/>
        <end position="816"/>
    </location>
</feature>
<feature type="region of interest" description="Disordered" evidence="3">
    <location>
        <begin position="554"/>
        <end position="658"/>
    </location>
</feature>
<feature type="compositionally biased region" description="Polar residues" evidence="3">
    <location>
        <begin position="1063"/>
        <end position="1075"/>
    </location>
</feature>
<protein>
    <recommendedName>
        <fullName evidence="4">RRM domain-containing protein</fullName>
    </recommendedName>
</protein>
<keyword evidence="1 2" id="KW-0694">RNA-binding</keyword>
<dbReference type="PROSITE" id="PS50102">
    <property type="entry name" value="RRM"/>
    <property type="match status" value="2"/>
</dbReference>
<dbReference type="GO" id="GO:0003723">
    <property type="term" value="F:RNA binding"/>
    <property type="evidence" value="ECO:0007669"/>
    <property type="project" value="UniProtKB-UniRule"/>
</dbReference>
<feature type="compositionally biased region" description="Polar residues" evidence="3">
    <location>
        <begin position="127"/>
        <end position="147"/>
    </location>
</feature>
<feature type="region of interest" description="Disordered" evidence="3">
    <location>
        <begin position="905"/>
        <end position="942"/>
    </location>
</feature>
<feature type="compositionally biased region" description="Polar residues" evidence="3">
    <location>
        <begin position="554"/>
        <end position="565"/>
    </location>
</feature>
<evidence type="ECO:0000259" key="4">
    <source>
        <dbReference type="PROSITE" id="PS50102"/>
    </source>
</evidence>
<dbReference type="Gene3D" id="3.30.70.330">
    <property type="match status" value="2"/>
</dbReference>
<feature type="compositionally biased region" description="Polar residues" evidence="3">
    <location>
        <begin position="1121"/>
        <end position="1157"/>
    </location>
</feature>
<feature type="region of interest" description="Disordered" evidence="3">
    <location>
        <begin position="829"/>
        <end position="867"/>
    </location>
</feature>
<feature type="compositionally biased region" description="Low complexity" evidence="3">
    <location>
        <begin position="27"/>
        <end position="44"/>
    </location>
</feature>
<gene>
    <name evidence="5" type="ORF">EIP91_011556</name>
</gene>
<dbReference type="PANTHER" id="PTHR48027">
    <property type="entry name" value="HETEROGENEOUS NUCLEAR RIBONUCLEOPROTEIN 87F-RELATED"/>
    <property type="match status" value="1"/>
</dbReference>
<evidence type="ECO:0000256" key="2">
    <source>
        <dbReference type="PROSITE-ProRule" id="PRU00176"/>
    </source>
</evidence>
<keyword evidence="6" id="KW-1185">Reference proteome</keyword>
<evidence type="ECO:0000256" key="3">
    <source>
        <dbReference type="SAM" id="MobiDB-lite"/>
    </source>
</evidence>
<comment type="caution">
    <text evidence="5">The sequence shown here is derived from an EMBL/GenBank/DDBJ whole genome shotgun (WGS) entry which is preliminary data.</text>
</comment>
<feature type="compositionally biased region" description="Polar residues" evidence="3">
    <location>
        <begin position="1212"/>
        <end position="1222"/>
    </location>
</feature>
<proteinExistence type="predicted"/>
<dbReference type="InterPro" id="IPR000504">
    <property type="entry name" value="RRM_dom"/>
</dbReference>
<dbReference type="AlphaFoldDB" id="A0A4R0RM60"/>
<accession>A0A4R0RM60</accession>
<sequence>MDRGKGGASGRVRRGEMSVSEQPQMVDESAASDSSELSPSSLHSMFGTTQPGHISPSVLFTSAIPATLPGAASSPAQLCPGTIYTALLDIFLAFGSPHLPALRIPSSSGASPVVKERAWGTRYDSLGSWSESTPPSPALSTNSPSSPSHHRATSVVHSPTLAHRTPEKQLNTSFVSNLHEKMPHDASIFVGSLPSHIDHNELTRLLSEHLAEYTEIKNVKVVRDNKGGVCAFVQCEDAPSANRLIDVLQTQPPRQFIGRYLRFERARAFRTLLVSYRAPTQFVQGKLISTEVPTGSTAVDDHIITLEPADAMRIFRPHQSKYLAIAYNEEAKRTDAVPYAYTDEHHPEDPFAGDGFLLAPLKYDVETLTALVSAFGPIEHFGEFIFPNPDGQDDDISVQERIHPHDAPRSPNMATEIWEIKWKHREDCVSALMTLRRIPHITVTWAHQQLNPSPGYGGESRLSSPNDVTPVPRGLPFISPIRSQVPPLSYAVGSPSDYQRPSAIRPLFSPSGTADALISPLKIGPSISQHHLAQSESGVIPYFVPFPHGLHSPVTTEGPFSSTESLARDGVGFVGPKWSESDFPPLHSTPSSRPRSEDGTGPLASPSPSSSLSVQPATPVPSNVAEQGEAGSVRPDGVSPAHSPRVETQHLGSDEGQEVIVTPTTEQALSTLSPITPSSAPSYPPTPQSASHGPGYGAAADTIPETPYNLTPKRMSVHGEVRGQHGPDGPKHFDPFTIFVGGLDMYGTNVWDEVRLRTIFSKYGEIEDIQIVRPLTKRSAFAFVKFKLPDSGPRAVAGEHNRLHDGHQIRVQLRENNLSKSPWKFARGRGRVFSSTPSEGENGYPGPRNDTSNEQGGINGAEHTQGGFHTRESTFSVYHPSADHPAAPPISTSFPYAGVAHNLPSPETPSVSKERSVGYHPARTHSSSTNTSISPSPSTISQSHAPFPGAMSQYPLHMAMGFYPSQQWMQPYPQYPYPYAFLPPGYVASHSSTPDGTGFPAGPHAGWVAVNDAQKNASFPIDREQSPMAYGHPVTQPPLRPTGFMQGEQGLIPVYQPDALNRYMTTGGQSDSPSGQAPAHQPPAVWPQYAHVPMYPYMYYHPPSMAPQAIATQAGPAGQSGAWTANSSVPYHTQYQPPPQAQISTPQSSTPAPNSTIPFPVRLPTGAVQMPPQQYCGFRPATTPGRRYQRRDPRPGGMRESSSPRSYRADNSDASLDNQGAFGSQRHGTAMRSVFPGH</sequence>
<dbReference type="SMART" id="SM00360">
    <property type="entry name" value="RRM"/>
    <property type="match status" value="2"/>
</dbReference>
<feature type="region of interest" description="Disordered" evidence="3">
    <location>
        <begin position="671"/>
        <end position="708"/>
    </location>
</feature>
<feature type="region of interest" description="Disordered" evidence="3">
    <location>
        <begin position="1062"/>
        <end position="1082"/>
    </location>
</feature>
<dbReference type="InterPro" id="IPR052462">
    <property type="entry name" value="SLIRP/GR-RBP-like"/>
</dbReference>
<feature type="region of interest" description="Disordered" evidence="3">
    <location>
        <begin position="1115"/>
        <end position="1238"/>
    </location>
</feature>
<feature type="domain" description="RRM" evidence="4">
    <location>
        <begin position="186"/>
        <end position="268"/>
    </location>
</feature>
<dbReference type="STRING" id="92696.A0A4R0RM60"/>
<organism evidence="5 6">
    <name type="scientific">Steccherinum ochraceum</name>
    <dbReference type="NCBI Taxonomy" id="92696"/>
    <lineage>
        <taxon>Eukaryota</taxon>
        <taxon>Fungi</taxon>
        <taxon>Dikarya</taxon>
        <taxon>Basidiomycota</taxon>
        <taxon>Agaricomycotina</taxon>
        <taxon>Agaricomycetes</taxon>
        <taxon>Polyporales</taxon>
        <taxon>Steccherinaceae</taxon>
        <taxon>Steccherinum</taxon>
    </lineage>
</organism>
<feature type="compositionally biased region" description="Low complexity" evidence="3">
    <location>
        <begin position="602"/>
        <end position="613"/>
    </location>
</feature>
<name>A0A4R0RM60_9APHY</name>
<dbReference type="Pfam" id="PF00076">
    <property type="entry name" value="RRM_1"/>
    <property type="match status" value="1"/>
</dbReference>
<dbReference type="InterPro" id="IPR035979">
    <property type="entry name" value="RBD_domain_sf"/>
</dbReference>
<evidence type="ECO:0000313" key="6">
    <source>
        <dbReference type="Proteomes" id="UP000292702"/>
    </source>
</evidence>
<feature type="region of interest" description="Disordered" evidence="3">
    <location>
        <begin position="1"/>
        <end position="48"/>
    </location>
</feature>
<feature type="region of interest" description="Disordered" evidence="3">
    <location>
        <begin position="126"/>
        <end position="163"/>
    </location>
</feature>
<evidence type="ECO:0000256" key="1">
    <source>
        <dbReference type="ARBA" id="ARBA00022884"/>
    </source>
</evidence>
<feature type="compositionally biased region" description="Low complexity" evidence="3">
    <location>
        <begin position="924"/>
        <end position="942"/>
    </location>
</feature>
<dbReference type="InterPro" id="IPR012677">
    <property type="entry name" value="Nucleotide-bd_a/b_plait_sf"/>
</dbReference>
<reference evidence="5 6" key="1">
    <citation type="submission" date="2018-11" db="EMBL/GenBank/DDBJ databases">
        <title>Genome assembly of Steccherinum ochraceum LE-BIN_3174, the white-rot fungus of the Steccherinaceae family (The Residual Polyporoid clade, Polyporales, Basidiomycota).</title>
        <authorList>
            <person name="Fedorova T.V."/>
            <person name="Glazunova O.A."/>
            <person name="Landesman E.O."/>
            <person name="Moiseenko K.V."/>
            <person name="Psurtseva N.V."/>
            <person name="Savinova O.S."/>
            <person name="Shakhova N.V."/>
            <person name="Tyazhelova T.V."/>
            <person name="Vasina D.V."/>
        </authorList>
    </citation>
    <scope>NUCLEOTIDE SEQUENCE [LARGE SCALE GENOMIC DNA]</scope>
    <source>
        <strain evidence="5 6">LE-BIN_3174</strain>
    </source>
</reference>
<evidence type="ECO:0000313" key="5">
    <source>
        <dbReference type="EMBL" id="TCD68103.1"/>
    </source>
</evidence>
<dbReference type="OrthoDB" id="410044at2759"/>
<feature type="compositionally biased region" description="Polar residues" evidence="3">
    <location>
        <begin position="614"/>
        <end position="625"/>
    </location>
</feature>
<dbReference type="SUPFAM" id="SSF54928">
    <property type="entry name" value="RNA-binding domain, RBD"/>
    <property type="match status" value="2"/>
</dbReference>